<protein>
    <submittedName>
        <fullName evidence="5">Lipid-binding transport protein (Tim44 family)</fullName>
    </submittedName>
</protein>
<feature type="region of interest" description="Disordered" evidence="1">
    <location>
        <begin position="139"/>
        <end position="180"/>
    </location>
</feature>
<feature type="domain" description="Tim44-like" evidence="4">
    <location>
        <begin position="169"/>
        <end position="318"/>
    </location>
</feature>
<dbReference type="SUPFAM" id="SSF54427">
    <property type="entry name" value="NTF2-like"/>
    <property type="match status" value="1"/>
</dbReference>
<feature type="compositionally biased region" description="Low complexity" evidence="1">
    <location>
        <begin position="48"/>
        <end position="73"/>
    </location>
</feature>
<feature type="compositionally biased region" description="Gly residues" evidence="1">
    <location>
        <begin position="150"/>
        <end position="167"/>
    </location>
</feature>
<evidence type="ECO:0000256" key="1">
    <source>
        <dbReference type="SAM" id="MobiDB-lite"/>
    </source>
</evidence>
<evidence type="ECO:0000256" key="3">
    <source>
        <dbReference type="SAM" id="SignalP"/>
    </source>
</evidence>
<dbReference type="PANTHER" id="PTHR41542">
    <property type="entry name" value="BLL5807 PROTEIN"/>
    <property type="match status" value="1"/>
</dbReference>
<dbReference type="RefSeq" id="WP_237344052.1">
    <property type="nucleotide sequence ID" value="NZ_JABWGX010000002.1"/>
</dbReference>
<proteinExistence type="predicted"/>
<keyword evidence="2" id="KW-1133">Transmembrane helix</keyword>
<evidence type="ECO:0000313" key="6">
    <source>
        <dbReference type="Proteomes" id="UP001241747"/>
    </source>
</evidence>
<dbReference type="InterPro" id="IPR032710">
    <property type="entry name" value="NTF2-like_dom_sf"/>
</dbReference>
<feature type="region of interest" description="Disordered" evidence="1">
    <location>
        <begin position="27"/>
        <end position="73"/>
    </location>
</feature>
<dbReference type="SMART" id="SM00978">
    <property type="entry name" value="Tim44"/>
    <property type="match status" value="1"/>
</dbReference>
<keyword evidence="2" id="KW-0472">Membrane</keyword>
<dbReference type="PANTHER" id="PTHR41542:SF1">
    <property type="entry name" value="BLL5807 PROTEIN"/>
    <property type="match status" value="1"/>
</dbReference>
<dbReference type="Pfam" id="PF04280">
    <property type="entry name" value="Tim44"/>
    <property type="match status" value="1"/>
</dbReference>
<sequence length="319" mass="33031">MGIRPVLAMVALVAALSMTMTDMAEAKRGMSAGSRGTRTYTAPPPTTTAPNPAAPASRSTLPQAAPSAAARPQARPSFFGSGLAGGLMRGLLIGGLIGMLMGHGLGGFAGLLGLLLQGALLALVVMLALRFFRRQQPAPAGAYGRTASPGGAGGWPGGMGGEMGGGVRQPASPPRSGPVDEIGVTPADLDTFERLLGEIETAFGGEDEAALQARTTPEVFATMVAELRANAARGVRNMVSEVKLLQGDVAESWREGPLDYATVAMRYQSRDVVLDRASGRFLSGDRDRPGQSTELWTFVRDANGDAAARAWRLAAMQPA</sequence>
<dbReference type="InterPro" id="IPR007379">
    <property type="entry name" value="Tim44-like_dom"/>
</dbReference>
<evidence type="ECO:0000259" key="4">
    <source>
        <dbReference type="SMART" id="SM00978"/>
    </source>
</evidence>
<reference evidence="5 6" key="1">
    <citation type="submission" date="2023-07" db="EMBL/GenBank/DDBJ databases">
        <title>Genomic Encyclopedia of Type Strains, Phase IV (KMG-IV): sequencing the most valuable type-strain genomes for metagenomic binning, comparative biology and taxonomic classification.</title>
        <authorList>
            <person name="Goeker M."/>
        </authorList>
    </citation>
    <scope>NUCLEOTIDE SEQUENCE [LARGE SCALE GENOMIC DNA]</scope>
    <source>
        <strain evidence="5 6">DSM 3770</strain>
    </source>
</reference>
<feature type="chain" id="PRO_5046706544" evidence="3">
    <location>
        <begin position="27"/>
        <end position="319"/>
    </location>
</feature>
<dbReference type="Proteomes" id="UP001241747">
    <property type="component" value="Unassembled WGS sequence"/>
</dbReference>
<evidence type="ECO:0000256" key="2">
    <source>
        <dbReference type="SAM" id="Phobius"/>
    </source>
</evidence>
<name>A0ABU0LEE5_XANAG</name>
<accession>A0ABU0LEE5</accession>
<feature type="transmembrane region" description="Helical" evidence="2">
    <location>
        <begin position="78"/>
        <end position="101"/>
    </location>
</feature>
<feature type="signal peptide" evidence="3">
    <location>
        <begin position="1"/>
        <end position="26"/>
    </location>
</feature>
<gene>
    <name evidence="5" type="ORF">QOZ94_002280</name>
</gene>
<evidence type="ECO:0000313" key="5">
    <source>
        <dbReference type="EMBL" id="MDQ0505484.1"/>
    </source>
</evidence>
<comment type="caution">
    <text evidence="5">The sequence shown here is derived from an EMBL/GenBank/DDBJ whole genome shotgun (WGS) entry which is preliminary data.</text>
</comment>
<organism evidence="5 6">
    <name type="scientific">Xanthobacter agilis</name>
    <dbReference type="NCBI Taxonomy" id="47492"/>
    <lineage>
        <taxon>Bacteria</taxon>
        <taxon>Pseudomonadati</taxon>
        <taxon>Pseudomonadota</taxon>
        <taxon>Alphaproteobacteria</taxon>
        <taxon>Hyphomicrobiales</taxon>
        <taxon>Xanthobacteraceae</taxon>
        <taxon>Xanthobacter</taxon>
    </lineage>
</organism>
<feature type="transmembrane region" description="Helical" evidence="2">
    <location>
        <begin position="108"/>
        <end position="129"/>
    </location>
</feature>
<keyword evidence="3" id="KW-0732">Signal</keyword>
<dbReference type="Gene3D" id="3.10.450.240">
    <property type="match status" value="1"/>
</dbReference>
<dbReference type="EMBL" id="JAUSVY010000004">
    <property type="protein sequence ID" value="MDQ0505484.1"/>
    <property type="molecule type" value="Genomic_DNA"/>
</dbReference>
<keyword evidence="2" id="KW-0812">Transmembrane</keyword>
<keyword evidence="6" id="KW-1185">Reference proteome</keyword>